<dbReference type="GO" id="GO:0000981">
    <property type="term" value="F:DNA-binding transcription factor activity, RNA polymerase II-specific"/>
    <property type="evidence" value="ECO:0007669"/>
    <property type="project" value="TreeGrafter"/>
</dbReference>
<dbReference type="STRING" id="6185.A0A094ZZD9"/>
<keyword evidence="3" id="KW-0677">Repeat</keyword>
<dbReference type="PANTHER" id="PTHR24388:SF54">
    <property type="entry name" value="PROTEIN ESCARGOT"/>
    <property type="match status" value="1"/>
</dbReference>
<dbReference type="KEGG" id="shx:MS3_00008477"/>
<feature type="region of interest" description="Disordered" evidence="7">
    <location>
        <begin position="164"/>
        <end position="189"/>
    </location>
</feature>
<proteinExistence type="predicted"/>
<dbReference type="GO" id="GO:0000978">
    <property type="term" value="F:RNA polymerase II cis-regulatory region sequence-specific DNA binding"/>
    <property type="evidence" value="ECO:0007669"/>
    <property type="project" value="TreeGrafter"/>
</dbReference>
<gene>
    <name evidence="8" type="ORF">MS3_06966</name>
</gene>
<dbReference type="AlphaFoldDB" id="A0A094ZZD9"/>
<sequence length="799" mass="89043">MTVDFLSCGTCFVTFRLSDINMFIEHKKASCCFLKSPFTSNLENNKYPSLLPSLTSSSTSSFSSSPPLMTLSCSNVMDNISNNNNNNNNNNNTLLESQNSNTIFLKCVQCSRKFTTPWTFLMHVQVEHQLIFIDTIGKFSKTYEQQLKNTLSSNVEELLNETNVNNNDFNVDVDDNDEDDDDDDDDQCENGVLHTIDKLLSEKVNNSDSDTTTTSTITNDDNKYISPNNDNNKTNSTTDTPTITSNTAHTDNSSSISINSNSHNASTQTYLTGIKQHSIPHRKRKYVSCCIGESTVTCNRLNNIKTCSNVKSCNLTLSSCCNNLSTGICPYNLNSNNNNNDNSNNSNSDNNDNSSNGSSMNSDIYVSDYCCTTGSIICKPTTCSNLLNTNEIVAQGTSRCTASTAIVSCCMRKLVCCTSTPVTLPICCDRSMQNEIHNNNNFIIQETKTTNTARITCCPCSPKRSIISQSSEVQTDFDPEFSYSDYADLAMLLNAATPTTITSPLNSILSPQLPLLSDMIIQQSSSPPTSPQQQNNDEYYQNIELHLKNDIINKPYINVVNSSNSKINDNYLSQIDHINNTNTDINSDNSIILNNSSSSSSSTITTTNVDIDVTMKSMPVSSGNAVITSNVNNNDNMITSTANVIFQMPTIMHTNLIACPNIDNKSNNNNNVNKYYCDSIPPRRYICRDCGTSFRQNVHLRKHIMIQHTKVKPFSCPYCQYTTVEKSHLTVHIRTHTGERPFSCRECNYSSAQNCTLKSHYLRKHPTNLIKCNYCSELFFTELELTKHLRGCSLSFRQQ</sequence>
<accession>A0A094ZZD9</accession>
<dbReference type="InterPro" id="IPR050527">
    <property type="entry name" value="Snail/Krueppel_Znf"/>
</dbReference>
<dbReference type="FunFam" id="3.30.160.60:FF:000446">
    <property type="entry name" value="Zinc finger protein"/>
    <property type="match status" value="1"/>
</dbReference>
<keyword evidence="6" id="KW-0539">Nucleus</keyword>
<feature type="region of interest" description="Disordered" evidence="7">
    <location>
        <begin position="204"/>
        <end position="260"/>
    </location>
</feature>
<comment type="subcellular location">
    <subcellularLocation>
        <location evidence="1">Nucleus</location>
    </subcellularLocation>
</comment>
<dbReference type="RefSeq" id="XP_012798329.2">
    <property type="nucleotide sequence ID" value="XM_012942875.2"/>
</dbReference>
<evidence type="ECO:0000256" key="4">
    <source>
        <dbReference type="ARBA" id="ARBA00022771"/>
    </source>
</evidence>
<dbReference type="EMBL" id="KL251041">
    <property type="protein sequence ID" value="KGB38569.1"/>
    <property type="molecule type" value="Genomic_DNA"/>
</dbReference>
<evidence type="ECO:0000256" key="1">
    <source>
        <dbReference type="ARBA" id="ARBA00004123"/>
    </source>
</evidence>
<dbReference type="PROSITE" id="PS00028">
    <property type="entry name" value="ZINC_FINGER_C2H2_1"/>
    <property type="match status" value="2"/>
</dbReference>
<feature type="compositionally biased region" description="Low complexity" evidence="7">
    <location>
        <begin position="206"/>
        <end position="260"/>
    </location>
</feature>
<evidence type="ECO:0000256" key="5">
    <source>
        <dbReference type="ARBA" id="ARBA00022833"/>
    </source>
</evidence>
<dbReference type="SMART" id="SM00355">
    <property type="entry name" value="ZnF_C2H2"/>
    <property type="match status" value="5"/>
</dbReference>
<reference evidence="8" key="1">
    <citation type="journal article" date="2012" name="Nat. Genet.">
        <title>Whole-genome sequence of Schistosoma haematobium.</title>
        <authorList>
            <person name="Young N.D."/>
            <person name="Jex A.R."/>
            <person name="Li B."/>
            <person name="Liu S."/>
            <person name="Yang L."/>
            <person name="Xiong Z."/>
            <person name="Li Y."/>
            <person name="Cantacessi C."/>
            <person name="Hall R.S."/>
            <person name="Xu X."/>
            <person name="Chen F."/>
            <person name="Wu X."/>
            <person name="Zerlotini A."/>
            <person name="Oliveira G."/>
            <person name="Hofmann A."/>
            <person name="Zhang G."/>
            <person name="Fang X."/>
            <person name="Kang Y."/>
            <person name="Campbell B.E."/>
            <person name="Loukas A."/>
            <person name="Ranganathan S."/>
            <person name="Rollinson D."/>
            <person name="Rinaldi G."/>
            <person name="Brindley P.J."/>
            <person name="Yang H."/>
            <person name="Wang J."/>
            <person name="Wang J."/>
            <person name="Gasser R.B."/>
        </authorList>
    </citation>
    <scope>NUCLEOTIDE SEQUENCE [LARGE SCALE GENOMIC DNA]</scope>
</reference>
<keyword evidence="4" id="KW-0863">Zinc-finger</keyword>
<organism evidence="8">
    <name type="scientific">Schistosoma haematobium</name>
    <name type="common">Blood fluke</name>
    <dbReference type="NCBI Taxonomy" id="6185"/>
    <lineage>
        <taxon>Eukaryota</taxon>
        <taxon>Metazoa</taxon>
        <taxon>Spiralia</taxon>
        <taxon>Lophotrochozoa</taxon>
        <taxon>Platyhelminthes</taxon>
        <taxon>Trematoda</taxon>
        <taxon>Digenea</taxon>
        <taxon>Strigeidida</taxon>
        <taxon>Schistosomatoidea</taxon>
        <taxon>Schistosomatidae</taxon>
        <taxon>Schistosoma</taxon>
    </lineage>
</organism>
<dbReference type="PROSITE" id="PS50157">
    <property type="entry name" value="ZINC_FINGER_C2H2_2"/>
    <property type="match status" value="2"/>
</dbReference>
<dbReference type="InterPro" id="IPR013087">
    <property type="entry name" value="Znf_C2H2_type"/>
</dbReference>
<keyword evidence="2" id="KW-0479">Metal-binding</keyword>
<dbReference type="Pfam" id="PF00096">
    <property type="entry name" value="zf-C2H2"/>
    <property type="match status" value="2"/>
</dbReference>
<evidence type="ECO:0000313" key="8">
    <source>
        <dbReference type="EMBL" id="KGB38569.1"/>
    </source>
</evidence>
<dbReference type="PANTHER" id="PTHR24388">
    <property type="entry name" value="ZINC FINGER PROTEIN"/>
    <property type="match status" value="1"/>
</dbReference>
<evidence type="ECO:0000256" key="3">
    <source>
        <dbReference type="ARBA" id="ARBA00022737"/>
    </source>
</evidence>
<dbReference type="GO" id="GO:0005634">
    <property type="term" value="C:nucleus"/>
    <property type="evidence" value="ECO:0007669"/>
    <property type="project" value="UniProtKB-SubCell"/>
</dbReference>
<evidence type="ECO:0000256" key="2">
    <source>
        <dbReference type="ARBA" id="ARBA00022723"/>
    </source>
</evidence>
<evidence type="ECO:0000256" key="6">
    <source>
        <dbReference type="ARBA" id="ARBA00023242"/>
    </source>
</evidence>
<evidence type="ECO:0000256" key="7">
    <source>
        <dbReference type="SAM" id="MobiDB-lite"/>
    </source>
</evidence>
<name>A0A094ZZD9_SCHHA</name>
<dbReference type="FunFam" id="3.30.160.60:FF:000702">
    <property type="entry name" value="Transcription factor E4F1 isoform 1"/>
    <property type="match status" value="1"/>
</dbReference>
<keyword evidence="5" id="KW-0862">Zinc</keyword>
<dbReference type="InterPro" id="IPR057448">
    <property type="entry name" value="BCL-11A_Znf_CCHC"/>
</dbReference>
<feature type="compositionally biased region" description="Acidic residues" evidence="7">
    <location>
        <begin position="171"/>
        <end position="188"/>
    </location>
</feature>
<protein>
    <submittedName>
        <fullName evidence="8">Zinc finger protein 674</fullName>
    </submittedName>
</protein>
<dbReference type="GO" id="GO:0008270">
    <property type="term" value="F:zinc ion binding"/>
    <property type="evidence" value="ECO:0007669"/>
    <property type="project" value="UniProtKB-KW"/>
</dbReference>
<dbReference type="SUPFAM" id="SSF57667">
    <property type="entry name" value="beta-beta-alpha zinc fingers"/>
    <property type="match status" value="2"/>
</dbReference>
<dbReference type="InterPro" id="IPR036236">
    <property type="entry name" value="Znf_C2H2_sf"/>
</dbReference>
<dbReference type="Gene3D" id="3.30.160.60">
    <property type="entry name" value="Classic Zinc Finger"/>
    <property type="match status" value="3"/>
</dbReference>
<dbReference type="Pfam" id="PF25491">
    <property type="entry name" value="CCHC_BCL-11A"/>
    <property type="match status" value="1"/>
</dbReference>